<comment type="caution">
    <text evidence="1">The sequence shown here is derived from an EMBL/GenBank/DDBJ whole genome shotgun (WGS) entry which is preliminary data.</text>
</comment>
<protein>
    <submittedName>
        <fullName evidence="1">Uncharacterized protein</fullName>
    </submittedName>
</protein>
<proteinExistence type="predicted"/>
<keyword evidence="2" id="KW-1185">Reference proteome</keyword>
<sequence>MHAKAVEEIDTCLRSLQAMIRAGQVSEVYLLLGHLPQRPREAFVLRLPTPKTQNDSTDDSVASHQSHCSTSQGICYERGRKSGEDIAECPAAWRRSLAVQLLRMSKWFLNSNTPKSHALSLFIVVRTRQSEPQRELRPQMSASVGKKSTPVSLRGSFVSQVPKGFRIMHNIQPRLPKVMPCIVLEGGPEAASAGHSGKSISSPLHPQEERLLVTGLTECTLISKIALKGLNALNRTGRTESQVAASTCRT</sequence>
<dbReference type="VEuPathDB" id="ToxoDB:TGME49_230130"/>
<evidence type="ECO:0000313" key="2">
    <source>
        <dbReference type="Proteomes" id="UP000557509"/>
    </source>
</evidence>
<name>A0A7J6K4Q5_TOXGO</name>
<dbReference type="AlphaFoldDB" id="A0A7J6K4Q5"/>
<dbReference type="EMBL" id="JAAUHK010000194">
    <property type="protein sequence ID" value="KAF4641652.1"/>
    <property type="molecule type" value="Genomic_DNA"/>
</dbReference>
<dbReference type="InterPro" id="IPR053729">
    <property type="entry name" value="MAD2L1BP_domain_sf"/>
</dbReference>
<reference evidence="1 2" key="1">
    <citation type="submission" date="2020-03" db="EMBL/GenBank/DDBJ databases">
        <title>Genome sequence of Toxoplasma gondii RH-88 strain.</title>
        <authorList>
            <person name="Lorenzi H.A."/>
            <person name="Venepally P."/>
            <person name="Rozenberg A."/>
            <person name="Sibley D."/>
        </authorList>
    </citation>
    <scope>NUCLEOTIDE SEQUENCE [LARGE SCALE GENOMIC DNA]</scope>
    <source>
        <strain evidence="1 2">RH-88</strain>
    </source>
</reference>
<dbReference type="Gene3D" id="3.30.900.20">
    <property type="match status" value="1"/>
</dbReference>
<dbReference type="Proteomes" id="UP000557509">
    <property type="component" value="Unassembled WGS sequence"/>
</dbReference>
<organism evidence="1 2">
    <name type="scientific">Toxoplasma gondii</name>
    <dbReference type="NCBI Taxonomy" id="5811"/>
    <lineage>
        <taxon>Eukaryota</taxon>
        <taxon>Sar</taxon>
        <taxon>Alveolata</taxon>
        <taxon>Apicomplexa</taxon>
        <taxon>Conoidasida</taxon>
        <taxon>Coccidia</taxon>
        <taxon>Eucoccidiorida</taxon>
        <taxon>Eimeriorina</taxon>
        <taxon>Sarcocystidae</taxon>
        <taxon>Toxoplasma</taxon>
    </lineage>
</organism>
<evidence type="ECO:0000313" key="1">
    <source>
        <dbReference type="EMBL" id="KAF4641652.1"/>
    </source>
</evidence>
<accession>A0A7J6K4Q5</accession>
<gene>
    <name evidence="1" type="ORF">TGRH88_074620</name>
</gene>